<accession>A0A268F4E5</accession>
<gene>
    <name evidence="2" type="ORF">CHH67_00520</name>
</gene>
<sequence length="75" mass="8351">MSNKKVDYEGQFPGVHPVPESDHPEDHAATDMLDDLVQGVLENEDAEEIRSSSNEATEQPKSPNSRRSSSRKNTQ</sequence>
<feature type="region of interest" description="Disordered" evidence="1">
    <location>
        <begin position="1"/>
        <end position="75"/>
    </location>
</feature>
<feature type="compositionally biased region" description="Basic and acidic residues" evidence="1">
    <location>
        <begin position="19"/>
        <end position="29"/>
    </location>
</feature>
<proteinExistence type="predicted"/>
<organism evidence="2 3">
    <name type="scientific">Paenibacillus campinasensis</name>
    <dbReference type="NCBI Taxonomy" id="66347"/>
    <lineage>
        <taxon>Bacteria</taxon>
        <taxon>Bacillati</taxon>
        <taxon>Bacillota</taxon>
        <taxon>Bacilli</taxon>
        <taxon>Bacillales</taxon>
        <taxon>Paenibacillaceae</taxon>
        <taxon>Paenibacillus</taxon>
    </lineage>
</organism>
<comment type="caution">
    <text evidence="2">The sequence shown here is derived from an EMBL/GenBank/DDBJ whole genome shotgun (WGS) entry which is preliminary data.</text>
</comment>
<protein>
    <submittedName>
        <fullName evidence="2">Uncharacterized protein</fullName>
    </submittedName>
</protein>
<evidence type="ECO:0000313" key="3">
    <source>
        <dbReference type="Proteomes" id="UP000215596"/>
    </source>
</evidence>
<dbReference type="Proteomes" id="UP000215596">
    <property type="component" value="Unassembled WGS sequence"/>
</dbReference>
<dbReference type="AlphaFoldDB" id="A0A268F4E5"/>
<reference evidence="2 3" key="1">
    <citation type="submission" date="2017-07" db="EMBL/GenBank/DDBJ databases">
        <title>Isolation and whole genome analysis of endospore-forming bacteria from heroin.</title>
        <authorList>
            <person name="Kalinowski J."/>
            <person name="Ahrens B."/>
            <person name="Al-Dilaimi A."/>
            <person name="Winkler A."/>
            <person name="Wibberg D."/>
            <person name="Schleenbecker U."/>
            <person name="Ruckert C."/>
            <person name="Wolfel R."/>
            <person name="Grass G."/>
        </authorList>
    </citation>
    <scope>NUCLEOTIDE SEQUENCE [LARGE SCALE GENOMIC DNA]</scope>
    <source>
        <strain evidence="2 3">7537-G1</strain>
    </source>
</reference>
<dbReference type="OrthoDB" id="2643224at2"/>
<dbReference type="RefSeq" id="WP_095263024.1">
    <property type="nucleotide sequence ID" value="NZ_NPBY01000003.1"/>
</dbReference>
<name>A0A268F4E5_9BACL</name>
<evidence type="ECO:0000313" key="2">
    <source>
        <dbReference type="EMBL" id="PAD80230.1"/>
    </source>
</evidence>
<dbReference type="EMBL" id="NPBY01000003">
    <property type="protein sequence ID" value="PAD80230.1"/>
    <property type="molecule type" value="Genomic_DNA"/>
</dbReference>
<evidence type="ECO:0000256" key="1">
    <source>
        <dbReference type="SAM" id="MobiDB-lite"/>
    </source>
</evidence>